<feature type="compositionally biased region" description="Basic and acidic residues" evidence="1">
    <location>
        <begin position="223"/>
        <end position="238"/>
    </location>
</feature>
<sequence>MTGDKEPLYWDSRIPMRATIKYRHLAALELACTPGIKSCHIVKIRHMNIRLIITINTCPSMASPSEHVPQESGGIKGDANEFKFDWNATDEDLTKAYNNVGAILEVLLAAKLNDNFFNILYRLKPIKHIDEYMLKFNYDKEVAIRHNEDLNLIIDFWLVLWSLDFQLSVCREILHWFKLLKQFDNRFVLLLKVLHQACRSTAAITPTPKAKDNADDAHEDEEAVKTSDPNKKSTETVPEVKAEVKLTIDCEGNKNDYSATEAKALIASKKGLCLKHYMATRYLHHCVKTLQALNNSNKTKIQRWIISENAIRLRSSIWTGRGRQDDKQTTKSPKSPDNKLKAIFTDLTKPITKPIQELLPKPKPADSATKPKSPTSTPKPKPPEPKPKTKPSEPSPKSKPSEPTPKPKSPKPSESKPKPPETSLKPESKP</sequence>
<dbReference type="EMBL" id="CAJPVJ010002442">
    <property type="protein sequence ID" value="CAG2166301.1"/>
    <property type="molecule type" value="Genomic_DNA"/>
</dbReference>
<evidence type="ECO:0000256" key="1">
    <source>
        <dbReference type="SAM" id="MobiDB-lite"/>
    </source>
</evidence>
<organism evidence="2">
    <name type="scientific">Oppiella nova</name>
    <dbReference type="NCBI Taxonomy" id="334625"/>
    <lineage>
        <taxon>Eukaryota</taxon>
        <taxon>Metazoa</taxon>
        <taxon>Ecdysozoa</taxon>
        <taxon>Arthropoda</taxon>
        <taxon>Chelicerata</taxon>
        <taxon>Arachnida</taxon>
        <taxon>Acari</taxon>
        <taxon>Acariformes</taxon>
        <taxon>Sarcoptiformes</taxon>
        <taxon>Oribatida</taxon>
        <taxon>Brachypylina</taxon>
        <taxon>Oppioidea</taxon>
        <taxon>Oppiidae</taxon>
        <taxon>Oppiella</taxon>
    </lineage>
</organism>
<evidence type="ECO:0000313" key="3">
    <source>
        <dbReference type="Proteomes" id="UP000728032"/>
    </source>
</evidence>
<proteinExistence type="predicted"/>
<evidence type="ECO:0000313" key="2">
    <source>
        <dbReference type="EMBL" id="CAD7646622.1"/>
    </source>
</evidence>
<dbReference type="PRINTS" id="PR01217">
    <property type="entry name" value="PRICHEXTENSN"/>
</dbReference>
<feature type="compositionally biased region" description="Basic and acidic residues" evidence="1">
    <location>
        <begin position="322"/>
        <end position="340"/>
    </location>
</feature>
<gene>
    <name evidence="2" type="ORF">ONB1V03_LOCUS5825</name>
</gene>
<feature type="compositionally biased region" description="Basic and acidic residues" evidence="1">
    <location>
        <begin position="411"/>
        <end position="430"/>
    </location>
</feature>
<feature type="region of interest" description="Disordered" evidence="1">
    <location>
        <begin position="206"/>
        <end position="238"/>
    </location>
</feature>
<dbReference type="Proteomes" id="UP000728032">
    <property type="component" value="Unassembled WGS sequence"/>
</dbReference>
<accession>A0A7R9LRM4</accession>
<dbReference type="EMBL" id="OC917267">
    <property type="protein sequence ID" value="CAD7646622.1"/>
    <property type="molecule type" value="Genomic_DNA"/>
</dbReference>
<dbReference type="AlphaFoldDB" id="A0A7R9LRM4"/>
<feature type="region of interest" description="Disordered" evidence="1">
    <location>
        <begin position="319"/>
        <end position="430"/>
    </location>
</feature>
<feature type="compositionally biased region" description="Basic and acidic residues" evidence="1">
    <location>
        <begin position="381"/>
        <end position="391"/>
    </location>
</feature>
<keyword evidence="3" id="KW-1185">Reference proteome</keyword>
<reference evidence="2" key="1">
    <citation type="submission" date="2020-11" db="EMBL/GenBank/DDBJ databases">
        <authorList>
            <person name="Tran Van P."/>
        </authorList>
    </citation>
    <scope>NUCLEOTIDE SEQUENCE</scope>
</reference>
<protein>
    <submittedName>
        <fullName evidence="2">Uncharacterized protein</fullName>
    </submittedName>
</protein>
<name>A0A7R9LRM4_9ACAR</name>